<name>A0AAV6YJL3_ENGPU</name>
<evidence type="ECO:0000313" key="2">
    <source>
        <dbReference type="EMBL" id="KAG8535145.1"/>
    </source>
</evidence>
<organism evidence="2 3">
    <name type="scientific">Engystomops pustulosus</name>
    <name type="common">Tungara frog</name>
    <name type="synonym">Physalaemus pustulosus</name>
    <dbReference type="NCBI Taxonomy" id="76066"/>
    <lineage>
        <taxon>Eukaryota</taxon>
        <taxon>Metazoa</taxon>
        <taxon>Chordata</taxon>
        <taxon>Craniata</taxon>
        <taxon>Vertebrata</taxon>
        <taxon>Euteleostomi</taxon>
        <taxon>Amphibia</taxon>
        <taxon>Batrachia</taxon>
        <taxon>Anura</taxon>
        <taxon>Neobatrachia</taxon>
        <taxon>Hyloidea</taxon>
        <taxon>Leptodactylidae</taxon>
        <taxon>Leiuperinae</taxon>
        <taxon>Engystomops</taxon>
    </lineage>
</organism>
<dbReference type="AlphaFoldDB" id="A0AAV6YJL3"/>
<sequence>MTTLCSEPLAAPPGAHHWGGIAPSPIICASNPVNPRSASGGTCNILMVERKRRANLCSLRCRAPPLQLPPDYSLTYRWSRSPLLPITHVHIHQRWSTHPTKASAGGRLLHPRDPPPIQE</sequence>
<feature type="region of interest" description="Disordered" evidence="1">
    <location>
        <begin position="97"/>
        <end position="119"/>
    </location>
</feature>
<evidence type="ECO:0000313" key="3">
    <source>
        <dbReference type="Proteomes" id="UP000824782"/>
    </source>
</evidence>
<evidence type="ECO:0000256" key="1">
    <source>
        <dbReference type="SAM" id="MobiDB-lite"/>
    </source>
</evidence>
<gene>
    <name evidence="2" type="ORF">GDO81_029326</name>
</gene>
<accession>A0AAV6YJL3</accession>
<keyword evidence="3" id="KW-1185">Reference proteome</keyword>
<dbReference type="Proteomes" id="UP000824782">
    <property type="component" value="Unassembled WGS sequence"/>
</dbReference>
<comment type="caution">
    <text evidence="2">The sequence shown here is derived from an EMBL/GenBank/DDBJ whole genome shotgun (WGS) entry which is preliminary data.</text>
</comment>
<protein>
    <submittedName>
        <fullName evidence="2">Uncharacterized protein</fullName>
    </submittedName>
</protein>
<reference evidence="2" key="1">
    <citation type="thesis" date="2020" institute="ProQuest LLC" country="789 East Eisenhower Parkway, Ann Arbor, MI, USA">
        <title>Comparative Genomics and Chromosome Evolution.</title>
        <authorList>
            <person name="Mudd A.B."/>
        </authorList>
    </citation>
    <scope>NUCLEOTIDE SEQUENCE</scope>
    <source>
        <strain evidence="2">237g6f4</strain>
        <tissue evidence="2">Blood</tissue>
    </source>
</reference>
<proteinExistence type="predicted"/>
<dbReference type="EMBL" id="WNYA01077141">
    <property type="protein sequence ID" value="KAG8535145.1"/>
    <property type="molecule type" value="Genomic_DNA"/>
</dbReference>